<sequence>ELWQGCALTDTGLQAYSDMIANVTKEDDKLVAVAEFFSNGAHWTDMLAQRTAD</sequence>
<name>A0A9P1DLD9_9DINO</name>
<protein>
    <submittedName>
        <fullName evidence="1">Uncharacterized protein</fullName>
    </submittedName>
</protein>
<evidence type="ECO:0000313" key="1">
    <source>
        <dbReference type="EMBL" id="CAI4012276.1"/>
    </source>
</evidence>
<evidence type="ECO:0000313" key="2">
    <source>
        <dbReference type="EMBL" id="CAL1165651.1"/>
    </source>
</evidence>
<dbReference type="EMBL" id="CAMXCT030005410">
    <property type="protein sequence ID" value="CAL4799588.1"/>
    <property type="molecule type" value="Genomic_DNA"/>
</dbReference>
<proteinExistence type="predicted"/>
<feature type="non-terminal residue" evidence="1">
    <location>
        <position position="53"/>
    </location>
</feature>
<dbReference type="AlphaFoldDB" id="A0A9P1DLD9"/>
<dbReference type="EMBL" id="CAMXCT020005410">
    <property type="protein sequence ID" value="CAL1165651.1"/>
    <property type="molecule type" value="Genomic_DNA"/>
</dbReference>
<reference evidence="2" key="2">
    <citation type="submission" date="2024-04" db="EMBL/GenBank/DDBJ databases">
        <authorList>
            <person name="Chen Y."/>
            <person name="Shah S."/>
            <person name="Dougan E. K."/>
            <person name="Thang M."/>
            <person name="Chan C."/>
        </authorList>
    </citation>
    <scope>NUCLEOTIDE SEQUENCE [LARGE SCALE GENOMIC DNA]</scope>
</reference>
<organism evidence="1">
    <name type="scientific">Cladocopium goreaui</name>
    <dbReference type="NCBI Taxonomy" id="2562237"/>
    <lineage>
        <taxon>Eukaryota</taxon>
        <taxon>Sar</taxon>
        <taxon>Alveolata</taxon>
        <taxon>Dinophyceae</taxon>
        <taxon>Suessiales</taxon>
        <taxon>Symbiodiniaceae</taxon>
        <taxon>Cladocopium</taxon>
    </lineage>
</organism>
<gene>
    <name evidence="1" type="ORF">C1SCF055_LOCUS37354</name>
</gene>
<evidence type="ECO:0000313" key="3">
    <source>
        <dbReference type="Proteomes" id="UP001152797"/>
    </source>
</evidence>
<comment type="caution">
    <text evidence="1">The sequence shown here is derived from an EMBL/GenBank/DDBJ whole genome shotgun (WGS) entry which is preliminary data.</text>
</comment>
<reference evidence="1" key="1">
    <citation type="submission" date="2022-10" db="EMBL/GenBank/DDBJ databases">
        <authorList>
            <person name="Chen Y."/>
            <person name="Dougan E. K."/>
            <person name="Chan C."/>
            <person name="Rhodes N."/>
            <person name="Thang M."/>
        </authorList>
    </citation>
    <scope>NUCLEOTIDE SEQUENCE</scope>
</reference>
<dbReference type="Proteomes" id="UP001152797">
    <property type="component" value="Unassembled WGS sequence"/>
</dbReference>
<dbReference type="EMBL" id="CAMXCT010005410">
    <property type="protein sequence ID" value="CAI4012276.1"/>
    <property type="molecule type" value="Genomic_DNA"/>
</dbReference>
<accession>A0A9P1DLD9</accession>
<keyword evidence="3" id="KW-1185">Reference proteome</keyword>
<feature type="non-terminal residue" evidence="1">
    <location>
        <position position="1"/>
    </location>
</feature>